<dbReference type="Pfam" id="PF10706">
    <property type="entry name" value="Aminoglyc_resit"/>
    <property type="match status" value="1"/>
</dbReference>
<gene>
    <name evidence="1" type="ORF">EOT10_14970</name>
</gene>
<dbReference type="GO" id="GO:0016740">
    <property type="term" value="F:transferase activity"/>
    <property type="evidence" value="ECO:0007669"/>
    <property type="project" value="UniProtKB-KW"/>
</dbReference>
<dbReference type="OrthoDB" id="9800567at2"/>
<proteinExistence type="predicted"/>
<accession>A0A3S3UGS7</accession>
<evidence type="ECO:0000313" key="1">
    <source>
        <dbReference type="EMBL" id="RVU24568.1"/>
    </source>
</evidence>
<protein>
    <submittedName>
        <fullName evidence="1">Aminoglycoside nucleotidyltransferase</fullName>
    </submittedName>
</protein>
<dbReference type="InterPro" id="IPR019646">
    <property type="entry name" value="Aminoglyc_AdlTrfase"/>
</dbReference>
<evidence type="ECO:0000313" key="2">
    <source>
        <dbReference type="Proteomes" id="UP000283128"/>
    </source>
</evidence>
<sequence>MTAESALSVIAELDAHEVRACVGGGWAVDALLGIQTREHSDLDLWLPAADLDPLIAAFSRLGIDRVLPWGGDRPWNFVLHDGEHLRVDLHLYEELANGVVHYGSVVNGHQFTTADLGGVGQILDTVVRCEAPEWALRCHTGYTPRAVDFSDVTQLCARFGLPVPKSYRTS</sequence>
<dbReference type="Proteomes" id="UP000283128">
    <property type="component" value="Unassembled WGS sequence"/>
</dbReference>
<dbReference type="AlphaFoldDB" id="A0A3S3UGS7"/>
<organism evidence="1 2">
    <name type="scientific">Streptomyces antnestii</name>
    <dbReference type="NCBI Taxonomy" id="2494256"/>
    <lineage>
        <taxon>Bacteria</taxon>
        <taxon>Bacillati</taxon>
        <taxon>Actinomycetota</taxon>
        <taxon>Actinomycetes</taxon>
        <taxon>Kitasatosporales</taxon>
        <taxon>Streptomycetaceae</taxon>
        <taxon>Streptomyces</taxon>
    </lineage>
</organism>
<keyword evidence="2" id="KW-1185">Reference proteome</keyword>
<dbReference type="RefSeq" id="WP_127828921.1">
    <property type="nucleotide sequence ID" value="NZ_RZYA01000006.1"/>
</dbReference>
<dbReference type="Gene3D" id="3.30.460.40">
    <property type="match status" value="1"/>
</dbReference>
<reference evidence="1 2" key="1">
    <citation type="submission" date="2019-01" db="EMBL/GenBank/DDBJ databases">
        <title>Genome sequences of Streptomyces and Rhizobium isolates collected from root and soil.</title>
        <authorList>
            <person name="Chhettri S."/>
            <person name="Sevigny J.L."/>
            <person name="Sen A."/>
            <person name="Ennis N."/>
            <person name="Tisa L."/>
        </authorList>
    </citation>
    <scope>NUCLEOTIDE SEQUENCE [LARGE SCALE GENOMIC DNA]</scope>
    <source>
        <strain evidence="1 2">San01</strain>
    </source>
</reference>
<comment type="caution">
    <text evidence="1">The sequence shown here is derived from an EMBL/GenBank/DDBJ whole genome shotgun (WGS) entry which is preliminary data.</text>
</comment>
<dbReference type="EMBL" id="RZYA01000006">
    <property type="protein sequence ID" value="RVU24568.1"/>
    <property type="molecule type" value="Genomic_DNA"/>
</dbReference>
<keyword evidence="1" id="KW-0808">Transferase</keyword>
<name>A0A3S3UGS7_9ACTN</name>